<dbReference type="Gene3D" id="1.10.1740.10">
    <property type="match status" value="1"/>
</dbReference>
<dbReference type="Pfam" id="PF04542">
    <property type="entry name" value="Sigma70_r2"/>
    <property type="match status" value="1"/>
</dbReference>
<dbReference type="InterPro" id="IPR013325">
    <property type="entry name" value="RNA_pol_sigma_r2"/>
</dbReference>
<dbReference type="NCBIfam" id="TIGR02937">
    <property type="entry name" value="sigma70-ECF"/>
    <property type="match status" value="1"/>
</dbReference>
<feature type="domain" description="RNA polymerase sigma factor 70 region 4 type 2" evidence="6">
    <location>
        <begin position="161"/>
        <end position="213"/>
    </location>
</feature>
<dbReference type="PANTHER" id="PTHR43133">
    <property type="entry name" value="RNA POLYMERASE ECF-TYPE SIGMA FACTO"/>
    <property type="match status" value="1"/>
</dbReference>
<dbReference type="InterPro" id="IPR036388">
    <property type="entry name" value="WH-like_DNA-bd_sf"/>
</dbReference>
<proteinExistence type="inferred from homology"/>
<name>A0A1C3NIS4_9XANT</name>
<dbReference type="InterPro" id="IPR007627">
    <property type="entry name" value="RNA_pol_sigma70_r2"/>
</dbReference>
<gene>
    <name evidence="7" type="ORF">XBLMG947_1054</name>
</gene>
<reference evidence="7 8" key="1">
    <citation type="submission" date="2016-06" db="EMBL/GenBank/DDBJ databases">
        <authorList>
            <person name="Kjaerup R.B."/>
            <person name="Dalgaard T.S."/>
            <person name="Juul-Madsen H.R."/>
        </authorList>
    </citation>
    <scope>NUCLEOTIDE SEQUENCE [LARGE SCALE GENOMIC DNA]</scope>
    <source>
        <strain evidence="7">LMG947</strain>
    </source>
</reference>
<accession>A0A1C3NIS4</accession>
<dbReference type="GO" id="GO:0006352">
    <property type="term" value="P:DNA-templated transcription initiation"/>
    <property type="evidence" value="ECO:0007669"/>
    <property type="project" value="InterPro"/>
</dbReference>
<feature type="domain" description="RNA polymerase sigma-70 region 2" evidence="5">
    <location>
        <begin position="63"/>
        <end position="128"/>
    </location>
</feature>
<dbReference type="Pfam" id="PF08281">
    <property type="entry name" value="Sigma70_r4_2"/>
    <property type="match status" value="1"/>
</dbReference>
<organism evidence="7 8">
    <name type="scientific">Xanthomonas bromi</name>
    <dbReference type="NCBI Taxonomy" id="56449"/>
    <lineage>
        <taxon>Bacteria</taxon>
        <taxon>Pseudomonadati</taxon>
        <taxon>Pseudomonadota</taxon>
        <taxon>Gammaproteobacteria</taxon>
        <taxon>Lysobacterales</taxon>
        <taxon>Lysobacteraceae</taxon>
        <taxon>Xanthomonas</taxon>
    </lineage>
</organism>
<dbReference type="GO" id="GO:0016987">
    <property type="term" value="F:sigma factor activity"/>
    <property type="evidence" value="ECO:0007669"/>
    <property type="project" value="UniProtKB-KW"/>
</dbReference>
<dbReference type="EMBL" id="FLTX01000013">
    <property type="protein sequence ID" value="SBV50276.1"/>
    <property type="molecule type" value="Genomic_DNA"/>
</dbReference>
<dbReference type="InterPro" id="IPR013324">
    <property type="entry name" value="RNA_pol_sigma_r3/r4-like"/>
</dbReference>
<evidence type="ECO:0000256" key="1">
    <source>
        <dbReference type="ARBA" id="ARBA00010641"/>
    </source>
</evidence>
<evidence type="ECO:0000259" key="5">
    <source>
        <dbReference type="Pfam" id="PF04542"/>
    </source>
</evidence>
<evidence type="ECO:0000313" key="8">
    <source>
        <dbReference type="Proteomes" id="UP000092503"/>
    </source>
</evidence>
<keyword evidence="3" id="KW-0731">Sigma factor</keyword>
<dbReference type="InterPro" id="IPR014284">
    <property type="entry name" value="RNA_pol_sigma-70_dom"/>
</dbReference>
<evidence type="ECO:0000256" key="3">
    <source>
        <dbReference type="ARBA" id="ARBA00023082"/>
    </source>
</evidence>
<evidence type="ECO:0000256" key="4">
    <source>
        <dbReference type="ARBA" id="ARBA00023163"/>
    </source>
</evidence>
<dbReference type="CDD" id="cd06171">
    <property type="entry name" value="Sigma70_r4"/>
    <property type="match status" value="1"/>
</dbReference>
<evidence type="ECO:0000313" key="7">
    <source>
        <dbReference type="EMBL" id="SBV50276.1"/>
    </source>
</evidence>
<dbReference type="GO" id="GO:0003677">
    <property type="term" value="F:DNA binding"/>
    <property type="evidence" value="ECO:0007669"/>
    <property type="project" value="InterPro"/>
</dbReference>
<dbReference type="InterPro" id="IPR039425">
    <property type="entry name" value="RNA_pol_sigma-70-like"/>
</dbReference>
<sequence length="225" mass="25174">MLQQCQSPAAAAEAVATLLLGRRPGIDADRVTATSYATASLRPSNRPEVRVSAHPKRAWARLFIEHGPVLRGFFVRRGANEDAEDLVQETYLRLLRAHQQPGQAIANPEAYLYTVAVNLAREQAARRKQAPLCIEDMEQFAQRLVAGDDVEDSAQRQQRQQRLQTVLAGLPERVRAVLVMQYRDGLSYKQIAERLGVSSHMVKKHVVRGLSACRQALAESGEPWW</sequence>
<dbReference type="Proteomes" id="UP000092503">
    <property type="component" value="Unassembled WGS sequence"/>
</dbReference>
<dbReference type="InterPro" id="IPR013249">
    <property type="entry name" value="RNA_pol_sigma70_r4_t2"/>
</dbReference>
<evidence type="ECO:0000259" key="6">
    <source>
        <dbReference type="Pfam" id="PF08281"/>
    </source>
</evidence>
<protein>
    <submittedName>
        <fullName evidence="7">ECF subfamily RNA polymerase sigma factor</fullName>
    </submittedName>
</protein>
<dbReference type="PANTHER" id="PTHR43133:SF63">
    <property type="entry name" value="RNA POLYMERASE SIGMA FACTOR FECI-RELATED"/>
    <property type="match status" value="1"/>
</dbReference>
<evidence type="ECO:0000256" key="2">
    <source>
        <dbReference type="ARBA" id="ARBA00023015"/>
    </source>
</evidence>
<dbReference type="SUPFAM" id="SSF88946">
    <property type="entry name" value="Sigma2 domain of RNA polymerase sigma factors"/>
    <property type="match status" value="1"/>
</dbReference>
<comment type="similarity">
    <text evidence="1">Belongs to the sigma-70 factor family. ECF subfamily.</text>
</comment>
<dbReference type="Gene3D" id="1.10.10.10">
    <property type="entry name" value="Winged helix-like DNA-binding domain superfamily/Winged helix DNA-binding domain"/>
    <property type="match status" value="1"/>
</dbReference>
<dbReference type="STRING" id="56449.XBLMG947_1054"/>
<keyword evidence="4" id="KW-0804">Transcription</keyword>
<keyword evidence="2" id="KW-0805">Transcription regulation</keyword>
<dbReference type="AlphaFoldDB" id="A0A1C3NIS4"/>
<dbReference type="SUPFAM" id="SSF88659">
    <property type="entry name" value="Sigma3 and sigma4 domains of RNA polymerase sigma factors"/>
    <property type="match status" value="1"/>
</dbReference>